<proteinExistence type="predicted"/>
<name>A0ABS3WDZ7_9BACL</name>
<dbReference type="Proteomes" id="UP000670947">
    <property type="component" value="Unassembled WGS sequence"/>
</dbReference>
<comment type="caution">
    <text evidence="1">The sequence shown here is derived from an EMBL/GenBank/DDBJ whole genome shotgun (WGS) entry which is preliminary data.</text>
</comment>
<reference evidence="1 2" key="1">
    <citation type="submission" date="2021-03" db="EMBL/GenBank/DDBJ databases">
        <title>Paenibacillus artemisicola MWE-103 whole genome sequence.</title>
        <authorList>
            <person name="Ham Y.J."/>
        </authorList>
    </citation>
    <scope>NUCLEOTIDE SEQUENCE [LARGE SCALE GENOMIC DNA]</scope>
    <source>
        <strain evidence="1 2">MWE-103</strain>
    </source>
</reference>
<evidence type="ECO:0000313" key="1">
    <source>
        <dbReference type="EMBL" id="MBO7746555.1"/>
    </source>
</evidence>
<dbReference type="Pfam" id="PF01955">
    <property type="entry name" value="CbiZ"/>
    <property type="match status" value="1"/>
</dbReference>
<organism evidence="1 2">
    <name type="scientific">Paenibacillus artemisiicola</name>
    <dbReference type="NCBI Taxonomy" id="1172618"/>
    <lineage>
        <taxon>Bacteria</taxon>
        <taxon>Bacillati</taxon>
        <taxon>Bacillota</taxon>
        <taxon>Bacilli</taxon>
        <taxon>Bacillales</taxon>
        <taxon>Paenibacillaceae</taxon>
        <taxon>Paenibacillus</taxon>
    </lineage>
</organism>
<dbReference type="PANTHER" id="PTHR35336">
    <property type="entry name" value="ADENOSYLCOBINAMIDE AMIDOHYDROLASE"/>
    <property type="match status" value="1"/>
</dbReference>
<gene>
    <name evidence="1" type="ORF">I8J29_20270</name>
</gene>
<dbReference type="EMBL" id="JAGGDJ010000020">
    <property type="protein sequence ID" value="MBO7746555.1"/>
    <property type="molecule type" value="Genomic_DNA"/>
</dbReference>
<dbReference type="InterPro" id="IPR002808">
    <property type="entry name" value="AdoCbi_amidolase"/>
</dbReference>
<accession>A0ABS3WDZ7</accession>
<dbReference type="PANTHER" id="PTHR35336:SF5">
    <property type="entry name" value="ADENOSYLCOBINAMIDE AMIDOHYDROLASE"/>
    <property type="match status" value="1"/>
</dbReference>
<evidence type="ECO:0000313" key="2">
    <source>
        <dbReference type="Proteomes" id="UP000670947"/>
    </source>
</evidence>
<dbReference type="InterPro" id="IPR052209">
    <property type="entry name" value="CbiZ"/>
</dbReference>
<keyword evidence="2" id="KW-1185">Reference proteome</keyword>
<sequence>MTQPFRTGSTSFASTICSGVAMSLAADRLVIETEKPFCVLSSAVYGGGYGSADRFVNREVTLDYDCSDPARDYERMLARWGYSPETTIGFLTAAKLTHASVAETAGEAFGLLCCATAGTGNAARAGRARETFPAYAPGTINLFVLVDGSMTASAMVNAVITATEAKSAALHDCGIMDPKHGLPATGTTTDAIAIGASQTVRHGRTHQYAGAATALGDAIARLVYGTVEEAVRTQGEA</sequence>
<dbReference type="RefSeq" id="WP_208849325.1">
    <property type="nucleotide sequence ID" value="NZ_JAGGDJ010000020.1"/>
</dbReference>
<protein>
    <submittedName>
        <fullName evidence="1">Adenosylcobinamide amidohydrolase</fullName>
    </submittedName>
</protein>